<gene>
    <name evidence="1" type="ORF">FYC77_00760</name>
</gene>
<dbReference type="RefSeq" id="WP_149079594.1">
    <property type="nucleotide sequence ID" value="NZ_VTAW01000001.1"/>
</dbReference>
<reference evidence="1 2" key="1">
    <citation type="submission" date="2019-08" db="EMBL/GenBank/DDBJ databases">
        <title>Archaea genome.</title>
        <authorList>
            <person name="Kajale S."/>
            <person name="Shouche Y."/>
            <person name="Deshpande N."/>
            <person name="Sharma A."/>
        </authorList>
    </citation>
    <scope>NUCLEOTIDE SEQUENCE [LARGE SCALE GENOMIC DNA]</scope>
    <source>
        <strain evidence="1 2">ESP3B_9</strain>
    </source>
</reference>
<dbReference type="Gene3D" id="3.40.50.360">
    <property type="match status" value="1"/>
</dbReference>
<accession>A0A5D5AS07</accession>
<sequence>MKSSSPVGVRIGLGRRDSLEHLRSVSRTLNAWTIPHQVGIPNSHAAFEDGELVEDDVTERVDLLGETVFEYAGVERYPELESSEPTSSA</sequence>
<dbReference type="AlphaFoldDB" id="A0A5D5AS07"/>
<protein>
    <submittedName>
        <fullName evidence="1">Uncharacterized protein</fullName>
    </submittedName>
</protein>
<organism evidence="1 2">
    <name type="scientific">Natrialba swarupiae</name>
    <dbReference type="NCBI Taxonomy" id="2448032"/>
    <lineage>
        <taxon>Archaea</taxon>
        <taxon>Methanobacteriati</taxon>
        <taxon>Methanobacteriota</taxon>
        <taxon>Stenosarchaea group</taxon>
        <taxon>Halobacteria</taxon>
        <taxon>Halobacteriales</taxon>
        <taxon>Natrialbaceae</taxon>
        <taxon>Natrialba</taxon>
    </lineage>
</organism>
<comment type="caution">
    <text evidence="1">The sequence shown here is derived from an EMBL/GenBank/DDBJ whole genome shotgun (WGS) entry which is preliminary data.</text>
</comment>
<dbReference type="InterPro" id="IPR029039">
    <property type="entry name" value="Flavoprotein-like_sf"/>
</dbReference>
<name>A0A5D5AS07_9EURY</name>
<evidence type="ECO:0000313" key="2">
    <source>
        <dbReference type="Proteomes" id="UP000324104"/>
    </source>
</evidence>
<evidence type="ECO:0000313" key="1">
    <source>
        <dbReference type="EMBL" id="TYT63787.1"/>
    </source>
</evidence>
<dbReference type="Proteomes" id="UP000324104">
    <property type="component" value="Unassembled WGS sequence"/>
</dbReference>
<keyword evidence="2" id="KW-1185">Reference proteome</keyword>
<proteinExistence type="predicted"/>
<dbReference type="EMBL" id="VTAW01000001">
    <property type="protein sequence ID" value="TYT63787.1"/>
    <property type="molecule type" value="Genomic_DNA"/>
</dbReference>